<dbReference type="Gene3D" id="1.25.40.20">
    <property type="entry name" value="Ankyrin repeat-containing domain"/>
    <property type="match status" value="2"/>
</dbReference>
<dbReference type="InterPro" id="IPR002110">
    <property type="entry name" value="Ankyrin_rpt"/>
</dbReference>
<dbReference type="SUPFAM" id="SSF48403">
    <property type="entry name" value="Ankyrin repeat"/>
    <property type="match status" value="1"/>
</dbReference>
<name>A0A1W1Y0U4_9NEIS</name>
<dbReference type="Proteomes" id="UP000192761">
    <property type="component" value="Unassembled WGS sequence"/>
</dbReference>
<evidence type="ECO:0000256" key="3">
    <source>
        <dbReference type="PROSITE-ProRule" id="PRU00023"/>
    </source>
</evidence>
<keyword evidence="5" id="KW-1185">Reference proteome</keyword>
<dbReference type="Pfam" id="PF12796">
    <property type="entry name" value="Ank_2"/>
    <property type="match status" value="2"/>
</dbReference>
<dbReference type="OrthoDB" id="8913080at2"/>
<feature type="repeat" description="ANK" evidence="3">
    <location>
        <begin position="246"/>
        <end position="278"/>
    </location>
</feature>
<dbReference type="STRING" id="1121001.SAMN02745857_04095"/>
<feature type="repeat" description="ANK" evidence="3">
    <location>
        <begin position="178"/>
        <end position="210"/>
    </location>
</feature>
<dbReference type="PROSITE" id="PS50088">
    <property type="entry name" value="ANK_REPEAT"/>
    <property type="match status" value="4"/>
</dbReference>
<evidence type="ECO:0000256" key="2">
    <source>
        <dbReference type="ARBA" id="ARBA00023043"/>
    </source>
</evidence>
<gene>
    <name evidence="4" type="ORF">SAMN02745857_04095</name>
</gene>
<dbReference type="EMBL" id="FWXD01000043">
    <property type="protein sequence ID" value="SMC29755.1"/>
    <property type="molecule type" value="Genomic_DNA"/>
</dbReference>
<sequence length="355" mass="39433">MCDAWFVQCRFWVRQAALTVTHSQGKLSFEFSFLLTLTMSQRLRALLQDIGRQERFPEKLAAQYPRIVEKIADMWGQDALDGYFEDLLIMDRNDRQGFPPEIGAELMLLSVAYHESRRKPDQAEDIWSNELIAARDELEQLGFAHTVQDFHQSVSTGQQQAMDLYLRSGMTLETEDDQGWTPLMRVSAEGNSPMLQTLLLRGARLDVHDRDGYGPLHWAALHGQEDVVRILIEHGGAVAVNASSRNGFTPLIQAASGGHVAVIQRLIEAGAYVNQTTLDGWTAMHKAVANGQIDAAIKLLDLGADPLAAYADGTTPLQMAQDAGMRKLCDVIRLTLKLRQRLERASANKPGLAPG</sequence>
<dbReference type="PANTHER" id="PTHR24171">
    <property type="entry name" value="ANKYRIN REPEAT DOMAIN-CONTAINING PROTEIN 39-RELATED"/>
    <property type="match status" value="1"/>
</dbReference>
<organism evidence="4 5">
    <name type="scientific">Andreprevotia lacus DSM 23236</name>
    <dbReference type="NCBI Taxonomy" id="1121001"/>
    <lineage>
        <taxon>Bacteria</taxon>
        <taxon>Pseudomonadati</taxon>
        <taxon>Pseudomonadota</taxon>
        <taxon>Betaproteobacteria</taxon>
        <taxon>Neisseriales</taxon>
        <taxon>Chitinibacteraceae</taxon>
        <taxon>Andreprevotia</taxon>
    </lineage>
</organism>
<evidence type="ECO:0000313" key="5">
    <source>
        <dbReference type="Proteomes" id="UP000192761"/>
    </source>
</evidence>
<dbReference type="SMART" id="SM00248">
    <property type="entry name" value="ANK"/>
    <property type="match status" value="4"/>
</dbReference>
<accession>A0A1W1Y0U4</accession>
<feature type="repeat" description="ANK" evidence="3">
    <location>
        <begin position="211"/>
        <end position="243"/>
    </location>
</feature>
<keyword evidence="1" id="KW-0677">Repeat</keyword>
<evidence type="ECO:0000256" key="1">
    <source>
        <dbReference type="ARBA" id="ARBA00022737"/>
    </source>
</evidence>
<feature type="repeat" description="ANK" evidence="3">
    <location>
        <begin position="279"/>
        <end position="305"/>
    </location>
</feature>
<dbReference type="PROSITE" id="PS50297">
    <property type="entry name" value="ANK_REP_REGION"/>
    <property type="match status" value="4"/>
</dbReference>
<proteinExistence type="predicted"/>
<keyword evidence="2 3" id="KW-0040">ANK repeat</keyword>
<reference evidence="4 5" key="1">
    <citation type="submission" date="2017-04" db="EMBL/GenBank/DDBJ databases">
        <authorList>
            <person name="Afonso C.L."/>
            <person name="Miller P.J."/>
            <person name="Scott M.A."/>
            <person name="Spackman E."/>
            <person name="Goraichik I."/>
            <person name="Dimitrov K.M."/>
            <person name="Suarez D.L."/>
            <person name="Swayne D.E."/>
        </authorList>
    </citation>
    <scope>NUCLEOTIDE SEQUENCE [LARGE SCALE GENOMIC DNA]</scope>
    <source>
        <strain evidence="4 5">DSM 23236</strain>
    </source>
</reference>
<protein>
    <submittedName>
        <fullName evidence="4">Ankyrin repeat</fullName>
    </submittedName>
</protein>
<dbReference type="InterPro" id="IPR036770">
    <property type="entry name" value="Ankyrin_rpt-contain_sf"/>
</dbReference>
<evidence type="ECO:0000313" key="4">
    <source>
        <dbReference type="EMBL" id="SMC29755.1"/>
    </source>
</evidence>
<dbReference type="AlphaFoldDB" id="A0A1W1Y0U4"/>